<dbReference type="PROSITE" id="PS51470">
    <property type="entry name" value="FG_GAP"/>
    <property type="match status" value="2"/>
</dbReference>
<keyword evidence="4" id="KW-0325">Glycoprotein</keyword>
<dbReference type="SMART" id="SM00191">
    <property type="entry name" value="Int_alpha"/>
    <property type="match status" value="4"/>
</dbReference>
<organism evidence="5 6">
    <name type="scientific">Streptomyces jeddahensis</name>
    <dbReference type="NCBI Taxonomy" id="1716141"/>
    <lineage>
        <taxon>Bacteria</taxon>
        <taxon>Bacillati</taxon>
        <taxon>Actinomycetota</taxon>
        <taxon>Actinomycetes</taxon>
        <taxon>Kitasatosporales</taxon>
        <taxon>Streptomycetaceae</taxon>
        <taxon>Streptomyces</taxon>
    </lineage>
</organism>
<dbReference type="InterPro" id="IPR013519">
    <property type="entry name" value="Int_alpha_beta-p"/>
</dbReference>
<gene>
    <name evidence="5" type="ORF">STSP_60950</name>
</gene>
<keyword evidence="6" id="KW-1185">Reference proteome</keyword>
<dbReference type="PATRIC" id="fig|1716141.3.peg.6408"/>
<evidence type="ECO:0000256" key="4">
    <source>
        <dbReference type="ARBA" id="ARBA00023180"/>
    </source>
</evidence>
<keyword evidence="3" id="KW-0378">Hydrolase</keyword>
<keyword evidence="2" id="KW-0677">Repeat</keyword>
<protein>
    <submittedName>
        <fullName evidence="5">FG-GAP repeat protein</fullName>
    </submittedName>
</protein>
<evidence type="ECO:0000256" key="1">
    <source>
        <dbReference type="ARBA" id="ARBA00022729"/>
    </source>
</evidence>
<evidence type="ECO:0000256" key="3">
    <source>
        <dbReference type="ARBA" id="ARBA00022801"/>
    </source>
</evidence>
<sequence length="537" mass="54085">MPWVSVMSVRSLSRPMLMYKRRAIDPHASPLSPKTGAILRVRTMAIAAAVATATSAGLSLTLAPTASAVTTTADDFNGDGVADLIVATPGAVVDGSTDAGSVTVLYGSADGVSPARSATLTQNSSGVPSTAEYGDRFGSTYATGDLDADGYTDLVVGAPGERMDYSSGSYGSLTVLWGGANGLVNGGIEIDSPLASSQWEVEKDFAKKVAVGDFDGDGTVQLAALSRNKLWVYDDLAGRTAPTSVKYSEYFNAYIAPNTLTAGDFTGAGRAQLVVTGSKSCDGTTDCQHTGVYTWGAERLDWVSLADPGAGASGENEAPTVAAAAGDIDHDGYTDLVTGHIPSSAATSGEYSDAAGFVHIRYGSADGLGAHRTATLDQDTSGVPGANEPGDNFGASLAVGDVTGDGYADVAVGVPGETVSGVTQTGAAVLLKGTATGLAGTGAQAFHQATIGVPGAAEADDWFGSAVRVADVDGNGAADVAIAAKGEDVFSGSTRDGGDWVLRGSATGLTTTGATSFSEKSFGFTYRNAEFGSVLDS</sequence>
<dbReference type="PANTHER" id="PTHR23221">
    <property type="entry name" value="GLYCOSYLPHOSPHATIDYLINOSITOL PHOSPHOLIPASE D"/>
    <property type="match status" value="1"/>
</dbReference>
<dbReference type="EMBL" id="LOHS01000134">
    <property type="protein sequence ID" value="OAH10567.1"/>
    <property type="molecule type" value="Genomic_DNA"/>
</dbReference>
<dbReference type="Proteomes" id="UP000077381">
    <property type="component" value="Unassembled WGS sequence"/>
</dbReference>
<keyword evidence="1" id="KW-0732">Signal</keyword>
<comment type="caution">
    <text evidence="5">The sequence shown here is derived from an EMBL/GenBank/DDBJ whole genome shotgun (WGS) entry which is preliminary data.</text>
</comment>
<dbReference type="SUPFAM" id="SSF69318">
    <property type="entry name" value="Integrin alpha N-terminal domain"/>
    <property type="match status" value="1"/>
</dbReference>
<dbReference type="STRING" id="1716141.STSP_60950"/>
<dbReference type="Gene3D" id="2.130.10.130">
    <property type="entry name" value="Integrin alpha, N-terminal"/>
    <property type="match status" value="3"/>
</dbReference>
<proteinExistence type="predicted"/>
<dbReference type="InterPro" id="IPR028994">
    <property type="entry name" value="Integrin_alpha_N"/>
</dbReference>
<dbReference type="InterPro" id="IPR013517">
    <property type="entry name" value="FG-GAP"/>
</dbReference>
<evidence type="ECO:0000256" key="2">
    <source>
        <dbReference type="ARBA" id="ARBA00022737"/>
    </source>
</evidence>
<name>A0A177HJL9_9ACTN</name>
<dbReference type="PANTHER" id="PTHR23221:SF7">
    <property type="entry name" value="PHOSPHATIDYLINOSITOL-GLYCAN-SPECIFIC PHOSPHOLIPASE D"/>
    <property type="match status" value="1"/>
</dbReference>
<reference evidence="5 6" key="1">
    <citation type="submission" date="2015-12" db="EMBL/GenBank/DDBJ databases">
        <title>Genome sequence of Streptomyces sp. G25.</title>
        <authorList>
            <person name="Poehlein A."/>
            <person name="Roettig A."/>
            <person name="Hiessl S."/>
            <person name="Hauschild P."/>
            <person name="Schauer J."/>
            <person name="Madkour M.H."/>
            <person name="Al-Ansari A.M."/>
            <person name="Almakishah N.H."/>
            <person name="Steinbuechel A."/>
            <person name="Daniel R."/>
        </authorList>
    </citation>
    <scope>NUCLEOTIDE SEQUENCE [LARGE SCALE GENOMIC DNA]</scope>
    <source>
        <strain evidence="6">G25(2015)</strain>
    </source>
</reference>
<evidence type="ECO:0000313" key="6">
    <source>
        <dbReference type="Proteomes" id="UP000077381"/>
    </source>
</evidence>
<evidence type="ECO:0000313" key="5">
    <source>
        <dbReference type="EMBL" id="OAH10567.1"/>
    </source>
</evidence>
<dbReference type="GO" id="GO:0016787">
    <property type="term" value="F:hydrolase activity"/>
    <property type="evidence" value="ECO:0007669"/>
    <property type="project" value="UniProtKB-KW"/>
</dbReference>
<dbReference type="AlphaFoldDB" id="A0A177HJL9"/>
<accession>A0A177HJL9</accession>
<dbReference type="Pfam" id="PF01839">
    <property type="entry name" value="FG-GAP"/>
    <property type="match status" value="3"/>
</dbReference>